<evidence type="ECO:0000313" key="4">
    <source>
        <dbReference type="Proteomes" id="UP001170310"/>
    </source>
</evidence>
<dbReference type="Gene3D" id="3.20.20.70">
    <property type="entry name" value="Aldolase class I"/>
    <property type="match status" value="1"/>
</dbReference>
<dbReference type="InterPro" id="IPR013785">
    <property type="entry name" value="Aldolase_TIM"/>
</dbReference>
<dbReference type="SUPFAM" id="SSF50891">
    <property type="entry name" value="Cyclophilin-like"/>
    <property type="match status" value="1"/>
</dbReference>
<feature type="domain" description="6-phospho-N-acetylmuramidase C-terminal" evidence="1">
    <location>
        <begin position="236"/>
        <end position="345"/>
    </location>
</feature>
<dbReference type="Pfam" id="PF05913">
    <property type="entry name" value="MupG_C"/>
    <property type="match status" value="1"/>
</dbReference>
<proteinExistence type="predicted"/>
<dbReference type="Gene3D" id="2.40.100.10">
    <property type="entry name" value="Cyclophilin-like"/>
    <property type="match status" value="1"/>
</dbReference>
<dbReference type="InterPro" id="IPR017853">
    <property type="entry name" value="GH"/>
</dbReference>
<dbReference type="AlphaFoldDB" id="A0AAW7YPT5"/>
<evidence type="ECO:0000259" key="1">
    <source>
        <dbReference type="Pfam" id="PF05913"/>
    </source>
</evidence>
<dbReference type="Proteomes" id="UP001170310">
    <property type="component" value="Unassembled WGS sequence"/>
</dbReference>
<dbReference type="InterPro" id="IPR008589">
    <property type="entry name" value="MupG"/>
</dbReference>
<evidence type="ECO:0000259" key="2">
    <source>
        <dbReference type="Pfam" id="PF19200"/>
    </source>
</evidence>
<evidence type="ECO:0000313" key="3">
    <source>
        <dbReference type="EMBL" id="MDO6574279.1"/>
    </source>
</evidence>
<comment type="caution">
    <text evidence="3">The sequence shown here is derived from an EMBL/GenBank/DDBJ whole genome shotgun (WGS) entry which is preliminary data.</text>
</comment>
<dbReference type="Pfam" id="PF19200">
    <property type="entry name" value="MupG_N"/>
    <property type="match status" value="1"/>
</dbReference>
<dbReference type="InterPro" id="IPR029000">
    <property type="entry name" value="Cyclophilin-like_dom_sf"/>
</dbReference>
<sequence>MLGFSVSIGQRLNESYILSMVSQGYDTIFTSLQIPEEDDQFKLSHLGELCQLLSQYSITFIIDVNPSLLNHHFYSLLDQFSNGEFVIRIDDQLNVNLILDIQKRGYQCCINASTITHHILSTIYSNPNIRTLVYCHNYYPRPDTGLSLSSLQQQNNLIHLFDPNAKIFAFIPGTNLRGPLYKGLPTIENHRHEHAFQAVHELQLTGINTIVIADNGFEINLAKQLYQIFVQHHFVLHINNVENNDNHLLNLLYAKHHVRIDSPEHVLRSQTSRLMVNQKITPIGIEQRLPGDITIDNHLNGRYEGELQIIKTSLPGHSNINRLARICKQDLPFLKIMQPGDTFEFICLKET</sequence>
<dbReference type="EMBL" id="JAUOQO010000007">
    <property type="protein sequence ID" value="MDO6574279.1"/>
    <property type="molecule type" value="Genomic_DNA"/>
</dbReference>
<dbReference type="PANTHER" id="PTHR38435:SF2">
    <property type="entry name" value="DUF871 DOMAIN-CONTAINING PROTEIN"/>
    <property type="match status" value="1"/>
</dbReference>
<organism evidence="3 4">
    <name type="scientific">Staphylococcus pasteuri_A</name>
    <dbReference type="NCBI Taxonomy" id="3062664"/>
    <lineage>
        <taxon>Bacteria</taxon>
        <taxon>Bacillati</taxon>
        <taxon>Bacillota</taxon>
        <taxon>Bacilli</taxon>
        <taxon>Bacillales</taxon>
        <taxon>Staphylococcaceae</taxon>
        <taxon>Staphylococcus</taxon>
    </lineage>
</organism>
<dbReference type="SUPFAM" id="SSF51445">
    <property type="entry name" value="(Trans)glycosidases"/>
    <property type="match status" value="1"/>
</dbReference>
<dbReference type="PANTHER" id="PTHR38435">
    <property type="match status" value="1"/>
</dbReference>
<keyword evidence="4" id="KW-1185">Reference proteome</keyword>
<gene>
    <name evidence="3" type="ORF">Q4528_08910</name>
</gene>
<dbReference type="RefSeq" id="WP_046467124.1">
    <property type="nucleotide sequence ID" value="NZ_JAUOQO010000007.1"/>
</dbReference>
<dbReference type="InterPro" id="IPR043797">
    <property type="entry name" value="MupG_N"/>
</dbReference>
<name>A0AAW7YPT5_9STAP</name>
<reference evidence="3" key="1">
    <citation type="submission" date="2023-07" db="EMBL/GenBank/DDBJ databases">
        <title>Genome content predicts the carbon catabolic preferences of heterotrophic bacteria.</title>
        <authorList>
            <person name="Gralka M."/>
        </authorList>
    </citation>
    <scope>NUCLEOTIDE SEQUENCE</scope>
    <source>
        <strain evidence="3">E2R20</strain>
    </source>
</reference>
<accession>A0AAW7YPT5</accession>
<protein>
    <submittedName>
        <fullName evidence="3">MupG family TIM beta-alpha barrel fold protein</fullName>
    </submittedName>
</protein>
<dbReference type="InterPro" id="IPR043894">
    <property type="entry name" value="MupG_C"/>
</dbReference>
<feature type="domain" description="6-phospho-N-acetylmuramidase N-terminal" evidence="2">
    <location>
        <begin position="2"/>
        <end position="224"/>
    </location>
</feature>